<evidence type="ECO:0000313" key="8">
    <source>
        <dbReference type="Proteomes" id="UP001311799"/>
    </source>
</evidence>
<evidence type="ECO:0000256" key="1">
    <source>
        <dbReference type="ARBA" id="ARBA00022448"/>
    </source>
</evidence>
<dbReference type="Gene3D" id="3.30.450.70">
    <property type="match status" value="1"/>
</dbReference>
<dbReference type="PANTHER" id="PTHR23249:SF16">
    <property type="entry name" value="TRAFFICKING PROTEIN PARTICLE COMPLEX SUBUNIT 1"/>
    <property type="match status" value="1"/>
</dbReference>
<dbReference type="SUPFAM" id="SSF64356">
    <property type="entry name" value="SNARE-like"/>
    <property type="match status" value="1"/>
</dbReference>
<dbReference type="GO" id="GO:0005794">
    <property type="term" value="C:Golgi apparatus"/>
    <property type="evidence" value="ECO:0007669"/>
    <property type="project" value="UniProtKB-SubCell"/>
</dbReference>
<comment type="subcellular location">
    <subcellularLocation>
        <location evidence="6">Endoplasmic reticulum</location>
    </subcellularLocation>
    <subcellularLocation>
        <location evidence="6">Golgi apparatus</location>
        <location evidence="6">cis-Golgi network</location>
    </subcellularLocation>
</comment>
<dbReference type="GO" id="GO:0030008">
    <property type="term" value="C:TRAPP complex"/>
    <property type="evidence" value="ECO:0007669"/>
    <property type="project" value="UniProtKB-UniRule"/>
</dbReference>
<proteinExistence type="inferred from homology"/>
<comment type="subunit">
    <text evidence="6">Part of the multisubunit transport protein particle (TRAPP) complex.</text>
</comment>
<sequence>MTSNDSVDSSIYCLTIFHRQTCVFHLNVVEAEATNYWRNFLSKPSTRVECCDLRTSNKKFIPKRYFRQIKLLNGLLFSMKSFCKRLIPNINAENEGFNSYTTPMYKLFCFETLSGHKFILMTNPSVYYGNELLKQLYSTVYLENVVKSPDYVFGALIENQFFENSLGSFFKHFIQEITVL</sequence>
<protein>
    <recommendedName>
        <fullName evidence="6">Trafficking protein particle complex subunit</fullName>
    </recommendedName>
</protein>
<dbReference type="InterPro" id="IPR011012">
    <property type="entry name" value="Longin-like_dom_sf"/>
</dbReference>
<dbReference type="GO" id="GO:0006888">
    <property type="term" value="P:endoplasmic reticulum to Golgi vesicle-mediated transport"/>
    <property type="evidence" value="ECO:0007669"/>
    <property type="project" value="UniProtKB-UniRule"/>
</dbReference>
<dbReference type="AlphaFoldDB" id="A0AAV9XZN1"/>
<dbReference type="Proteomes" id="UP001311799">
    <property type="component" value="Unassembled WGS sequence"/>
</dbReference>
<evidence type="ECO:0000313" key="7">
    <source>
        <dbReference type="EMBL" id="KAK6589377.1"/>
    </source>
</evidence>
<evidence type="ECO:0000256" key="4">
    <source>
        <dbReference type="ARBA" id="ARBA00023034"/>
    </source>
</evidence>
<gene>
    <name evidence="7" type="ORF">RS030_213369</name>
</gene>
<organism evidence="7 8">
    <name type="scientific">Cryptosporidium xiaoi</name>
    <dbReference type="NCBI Taxonomy" id="659607"/>
    <lineage>
        <taxon>Eukaryota</taxon>
        <taxon>Sar</taxon>
        <taxon>Alveolata</taxon>
        <taxon>Apicomplexa</taxon>
        <taxon>Conoidasida</taxon>
        <taxon>Coccidia</taxon>
        <taxon>Eucoccidiorida</taxon>
        <taxon>Eimeriorina</taxon>
        <taxon>Cryptosporidiidae</taxon>
        <taxon>Cryptosporidium</taxon>
    </lineage>
</organism>
<dbReference type="GO" id="GO:0005783">
    <property type="term" value="C:endoplasmic reticulum"/>
    <property type="evidence" value="ECO:0007669"/>
    <property type="project" value="UniProtKB-SubCell"/>
</dbReference>
<comment type="similarity">
    <text evidence="5">Belongs to the TRAPP small subunits family. BET5 subfamily.</text>
</comment>
<keyword evidence="2 6" id="KW-0256">Endoplasmic reticulum</keyword>
<name>A0AAV9XZN1_9CRYT</name>
<keyword evidence="4 6" id="KW-0333">Golgi apparatus</keyword>
<dbReference type="PANTHER" id="PTHR23249">
    <property type="entry name" value="TRAFFICKING PROTEIN PARTICLE COMPLEX SUBUNIT"/>
    <property type="match status" value="1"/>
</dbReference>
<keyword evidence="8" id="KW-1185">Reference proteome</keyword>
<reference evidence="7 8" key="1">
    <citation type="submission" date="2023-10" db="EMBL/GenBank/DDBJ databases">
        <title>Comparative genomics analysis reveals potential genetic determinants of host preference in Cryptosporidium xiaoi.</title>
        <authorList>
            <person name="Xiao L."/>
            <person name="Li J."/>
        </authorList>
    </citation>
    <scope>NUCLEOTIDE SEQUENCE [LARGE SCALE GENOMIC DNA]</scope>
    <source>
        <strain evidence="7 8">52996</strain>
    </source>
</reference>
<evidence type="ECO:0000256" key="3">
    <source>
        <dbReference type="ARBA" id="ARBA00022892"/>
    </source>
</evidence>
<evidence type="ECO:0000256" key="6">
    <source>
        <dbReference type="RuleBase" id="RU366065"/>
    </source>
</evidence>
<dbReference type="Pfam" id="PF04099">
    <property type="entry name" value="Sybindin"/>
    <property type="match status" value="1"/>
</dbReference>
<keyword evidence="3 6" id="KW-0931">ER-Golgi transport</keyword>
<dbReference type="InterPro" id="IPR007233">
    <property type="entry name" value="TRAPPC"/>
</dbReference>
<evidence type="ECO:0000256" key="2">
    <source>
        <dbReference type="ARBA" id="ARBA00022824"/>
    </source>
</evidence>
<accession>A0AAV9XZN1</accession>
<keyword evidence="1 6" id="KW-0813">Transport</keyword>
<comment type="caution">
    <text evidence="7">The sequence shown here is derived from an EMBL/GenBank/DDBJ whole genome shotgun (WGS) entry which is preliminary data.</text>
</comment>
<dbReference type="SMART" id="SM01399">
    <property type="entry name" value="Sybindin"/>
    <property type="match status" value="1"/>
</dbReference>
<evidence type="ECO:0000256" key="5">
    <source>
        <dbReference type="ARBA" id="ARBA00038167"/>
    </source>
</evidence>
<dbReference type="EMBL" id="JAWDEY010000013">
    <property type="protein sequence ID" value="KAK6589377.1"/>
    <property type="molecule type" value="Genomic_DNA"/>
</dbReference>